<feature type="compositionally biased region" description="Low complexity" evidence="14">
    <location>
        <begin position="252"/>
        <end position="263"/>
    </location>
</feature>
<dbReference type="PROSITE" id="PS50158">
    <property type="entry name" value="ZF_CCHC"/>
    <property type="match status" value="1"/>
</dbReference>
<dbReference type="PANTHER" id="PTHR16489">
    <property type="entry name" value="GH11727P"/>
    <property type="match status" value="1"/>
</dbReference>
<dbReference type="GO" id="GO:0008270">
    <property type="term" value="F:zinc ion binding"/>
    <property type="evidence" value="ECO:0007669"/>
    <property type="project" value="UniProtKB-KW"/>
</dbReference>
<evidence type="ECO:0000256" key="12">
    <source>
        <dbReference type="ARBA" id="ARBA00031298"/>
    </source>
</evidence>
<dbReference type="InterPro" id="IPR019523">
    <property type="entry name" value="Prot_Pase1_reg-su15A/B_C"/>
</dbReference>
<sequence length="340" mass="40123">MYNIKAGFTEPEFAHIVSFRRSVYIESLDDKPLPTSIAVTFEEDTYRIFLQDDEIKCFRCNEIGHTTSKCNAQGKYVLKEVDTETLRTNKRNRESTVTSPPDTPNTDNNEGENHFFQPNKNKTTMETDTMDKMVTLGYIPKERSSPPKKKKQKPSTESTLTEMELLLPLKDHINKNEYQFSFDQFYEFYKNVKVAENPLETAQQFMSDIDRLLATLRDLYPLLLHQRAKYRFTRIINNIHKQQRKQLHEEVSQTAEESQSTESEAMKKVTFDESQNRVYIMVVWPFAYEEARKGPWETIALDRYRFSRKIEEFNRLLSPVLQEKHRAKIYRNISSQGHDV</sequence>
<feature type="region of interest" description="Disordered" evidence="14">
    <location>
        <begin position="247"/>
        <end position="266"/>
    </location>
</feature>
<keyword evidence="10" id="KW-0922">Interferon antiviral system evasion</keyword>
<comment type="caution">
    <text evidence="16">The sequence shown here is derived from an EMBL/GenBank/DDBJ whole genome shotgun (WGS) entry which is preliminary data.</text>
</comment>
<dbReference type="Pfam" id="PF10488">
    <property type="entry name" value="PP1c_bdg"/>
    <property type="match status" value="1"/>
</dbReference>
<keyword evidence="6" id="KW-0945">Host-virus interaction</keyword>
<evidence type="ECO:0000256" key="7">
    <source>
        <dbReference type="ARBA" id="ARBA00022632"/>
    </source>
</evidence>
<dbReference type="InterPro" id="IPR051254">
    <property type="entry name" value="PPP1R15"/>
</dbReference>
<dbReference type="GO" id="GO:0019888">
    <property type="term" value="F:protein phosphatase regulator activity"/>
    <property type="evidence" value="ECO:0007669"/>
    <property type="project" value="TreeGrafter"/>
</dbReference>
<proteinExistence type="inferred from homology"/>
<evidence type="ECO:0000256" key="4">
    <source>
        <dbReference type="ARBA" id="ARBA00011204"/>
    </source>
</evidence>
<protein>
    <recommendedName>
        <fullName evidence="5">Protein DP71L</fullName>
    </recommendedName>
    <alternativeName>
        <fullName evidence="12">MyD116 homolog</fullName>
    </alternativeName>
</protein>
<keyword evidence="13" id="KW-0863">Zinc-finger</keyword>
<evidence type="ECO:0000313" key="16">
    <source>
        <dbReference type="EMBL" id="KAK5646712.1"/>
    </source>
</evidence>
<evidence type="ECO:0000259" key="15">
    <source>
        <dbReference type="PROSITE" id="PS50158"/>
    </source>
</evidence>
<evidence type="ECO:0000256" key="5">
    <source>
        <dbReference type="ARBA" id="ARBA00019072"/>
    </source>
</evidence>
<dbReference type="GO" id="GO:0005783">
    <property type="term" value="C:endoplasmic reticulum"/>
    <property type="evidence" value="ECO:0007669"/>
    <property type="project" value="TreeGrafter"/>
</dbReference>
<dbReference type="GO" id="GO:0034976">
    <property type="term" value="P:response to endoplasmic reticulum stress"/>
    <property type="evidence" value="ECO:0007669"/>
    <property type="project" value="TreeGrafter"/>
</dbReference>
<feature type="compositionally biased region" description="Polar residues" evidence="14">
    <location>
        <begin position="95"/>
        <end position="108"/>
    </location>
</feature>
<keyword evidence="11" id="KW-0899">Viral immunoevasion</keyword>
<feature type="compositionally biased region" description="Basic and acidic residues" evidence="14">
    <location>
        <begin position="85"/>
        <end position="94"/>
    </location>
</feature>
<dbReference type="GO" id="GO:0039502">
    <property type="term" value="P:symbiont-mediated suppression of host type I interferon-mediated signaling pathway"/>
    <property type="evidence" value="ECO:0007669"/>
    <property type="project" value="UniProtKB-KW"/>
</dbReference>
<feature type="region of interest" description="Disordered" evidence="14">
    <location>
        <begin position="85"/>
        <end position="159"/>
    </location>
</feature>
<dbReference type="PANTHER" id="PTHR16489:SF12">
    <property type="entry name" value="GH11727P"/>
    <property type="match status" value="1"/>
</dbReference>
<keyword evidence="9" id="KW-0426">Late protein</keyword>
<evidence type="ECO:0000256" key="14">
    <source>
        <dbReference type="SAM" id="MobiDB-lite"/>
    </source>
</evidence>
<comment type="function">
    <text evidence="1">Interacts with the host phosphatase PP1 catalytic subunit (PPP1CB) and recruits it to dephosphorylate EIF2S1/eIF2alpha and therefore restores the host translation that has been shut-down by the host. Also inhibits the EIF2S1/eIF2alpha-ATF4-DDIT3/CHOP pathway.</text>
</comment>
<evidence type="ECO:0000256" key="2">
    <source>
        <dbReference type="ARBA" id="ARBA00007512"/>
    </source>
</evidence>
<keyword evidence="17" id="KW-1185">Reference proteome</keyword>
<evidence type="ECO:0000256" key="6">
    <source>
        <dbReference type="ARBA" id="ARBA00022581"/>
    </source>
</evidence>
<accession>A0AAN7ZK28</accession>
<comment type="similarity">
    <text evidence="2">Belongs to the asfivirus DP71L family.</text>
</comment>
<dbReference type="EMBL" id="JAVRBK010000003">
    <property type="protein sequence ID" value="KAK5646712.1"/>
    <property type="molecule type" value="Genomic_DNA"/>
</dbReference>
<dbReference type="GO" id="GO:0003676">
    <property type="term" value="F:nucleic acid binding"/>
    <property type="evidence" value="ECO:0007669"/>
    <property type="project" value="InterPro"/>
</dbReference>
<comment type="subunit">
    <text evidence="4">Interacts (via C-terminus) with host PPP1CB.</text>
</comment>
<keyword evidence="7" id="KW-1090">Inhibition of host innate immune response by virus</keyword>
<name>A0AAN7ZK28_9COLE</name>
<evidence type="ECO:0000256" key="3">
    <source>
        <dbReference type="ARBA" id="ARBA00010161"/>
    </source>
</evidence>
<reference evidence="16 17" key="1">
    <citation type="journal article" date="2024" name="Insects">
        <title>An Improved Chromosome-Level Genome Assembly of the Firefly Pyrocoelia pectoralis.</title>
        <authorList>
            <person name="Fu X."/>
            <person name="Meyer-Rochow V.B."/>
            <person name="Ballantyne L."/>
            <person name="Zhu X."/>
        </authorList>
    </citation>
    <scope>NUCLEOTIDE SEQUENCE [LARGE SCALE GENOMIC DNA]</scope>
    <source>
        <strain evidence="16">XCY_ONT2</strain>
    </source>
</reference>
<organism evidence="16 17">
    <name type="scientific">Pyrocoelia pectoralis</name>
    <dbReference type="NCBI Taxonomy" id="417401"/>
    <lineage>
        <taxon>Eukaryota</taxon>
        <taxon>Metazoa</taxon>
        <taxon>Ecdysozoa</taxon>
        <taxon>Arthropoda</taxon>
        <taxon>Hexapoda</taxon>
        <taxon>Insecta</taxon>
        <taxon>Pterygota</taxon>
        <taxon>Neoptera</taxon>
        <taxon>Endopterygota</taxon>
        <taxon>Coleoptera</taxon>
        <taxon>Polyphaga</taxon>
        <taxon>Elateriformia</taxon>
        <taxon>Elateroidea</taxon>
        <taxon>Lampyridae</taxon>
        <taxon>Lampyrinae</taxon>
        <taxon>Pyrocoelia</taxon>
    </lineage>
</organism>
<keyword evidence="13" id="KW-0862">Zinc</keyword>
<evidence type="ECO:0000256" key="11">
    <source>
        <dbReference type="ARBA" id="ARBA00023280"/>
    </source>
</evidence>
<evidence type="ECO:0000256" key="1">
    <source>
        <dbReference type="ARBA" id="ARBA00003756"/>
    </source>
</evidence>
<feature type="domain" description="CCHC-type" evidence="15">
    <location>
        <begin position="56"/>
        <end position="70"/>
    </location>
</feature>
<dbReference type="InterPro" id="IPR001878">
    <property type="entry name" value="Znf_CCHC"/>
</dbReference>
<evidence type="ECO:0000256" key="13">
    <source>
        <dbReference type="PROSITE-ProRule" id="PRU00047"/>
    </source>
</evidence>
<dbReference type="GO" id="GO:0000164">
    <property type="term" value="C:protein phosphatase type 1 complex"/>
    <property type="evidence" value="ECO:0007669"/>
    <property type="project" value="TreeGrafter"/>
</dbReference>
<comment type="similarity">
    <text evidence="3">Belongs to the PPP1R15 family.</text>
</comment>
<dbReference type="GO" id="GO:0051246">
    <property type="term" value="P:regulation of protein metabolic process"/>
    <property type="evidence" value="ECO:0007669"/>
    <property type="project" value="UniProtKB-ARBA"/>
</dbReference>
<keyword evidence="8" id="KW-1114">Inhibition of host interferon signaling pathway by virus</keyword>
<dbReference type="AlphaFoldDB" id="A0AAN7ZK28"/>
<evidence type="ECO:0000256" key="8">
    <source>
        <dbReference type="ARBA" id="ARBA00022830"/>
    </source>
</evidence>
<evidence type="ECO:0000256" key="9">
    <source>
        <dbReference type="ARBA" id="ARBA00022921"/>
    </source>
</evidence>
<evidence type="ECO:0000256" key="10">
    <source>
        <dbReference type="ARBA" id="ARBA00023258"/>
    </source>
</evidence>
<gene>
    <name evidence="16" type="ORF">RI129_005176</name>
</gene>
<keyword evidence="13" id="KW-0479">Metal-binding</keyword>
<evidence type="ECO:0000313" key="17">
    <source>
        <dbReference type="Proteomes" id="UP001329430"/>
    </source>
</evidence>
<dbReference type="Proteomes" id="UP001329430">
    <property type="component" value="Chromosome 3"/>
</dbReference>